<name>A0A840CPQ6_9BACT</name>
<dbReference type="InterPro" id="IPR011050">
    <property type="entry name" value="Pectin_lyase_fold/virulence"/>
</dbReference>
<keyword evidence="5" id="KW-1185">Reference proteome</keyword>
<dbReference type="InterPro" id="IPR024361">
    <property type="entry name" value="BACON"/>
</dbReference>
<feature type="region of interest" description="Disordered" evidence="1">
    <location>
        <begin position="566"/>
        <end position="585"/>
    </location>
</feature>
<feature type="signal peptide" evidence="2">
    <location>
        <begin position="1"/>
        <end position="25"/>
    </location>
</feature>
<keyword evidence="2" id="KW-0732">Signal</keyword>
<dbReference type="Pfam" id="PF13004">
    <property type="entry name" value="BACON"/>
    <property type="match status" value="1"/>
</dbReference>
<dbReference type="RefSeq" id="WP_183307920.1">
    <property type="nucleotide sequence ID" value="NZ_JACIEP010000010.1"/>
</dbReference>
<organism evidence="4 5">
    <name type="scientific">Dysgonomonas hofstadii</name>
    <dbReference type="NCBI Taxonomy" id="637886"/>
    <lineage>
        <taxon>Bacteria</taxon>
        <taxon>Pseudomonadati</taxon>
        <taxon>Bacteroidota</taxon>
        <taxon>Bacteroidia</taxon>
        <taxon>Bacteroidales</taxon>
        <taxon>Dysgonomonadaceae</taxon>
        <taxon>Dysgonomonas</taxon>
    </lineage>
</organism>
<dbReference type="SMART" id="SM00710">
    <property type="entry name" value="PbH1"/>
    <property type="match status" value="6"/>
</dbReference>
<dbReference type="InterPro" id="IPR006626">
    <property type="entry name" value="PbH1"/>
</dbReference>
<dbReference type="PANTHER" id="PTHR11319">
    <property type="entry name" value="G PROTEIN-COUPLED RECEPTOR-RELATED"/>
    <property type="match status" value="1"/>
</dbReference>
<evidence type="ECO:0000313" key="4">
    <source>
        <dbReference type="EMBL" id="MBB4037041.1"/>
    </source>
</evidence>
<reference evidence="4 5" key="1">
    <citation type="submission" date="2020-08" db="EMBL/GenBank/DDBJ databases">
        <title>Genomic Encyclopedia of Type Strains, Phase IV (KMG-IV): sequencing the most valuable type-strain genomes for metagenomic binning, comparative biology and taxonomic classification.</title>
        <authorList>
            <person name="Goeker M."/>
        </authorList>
    </citation>
    <scope>NUCLEOTIDE SEQUENCE [LARGE SCALE GENOMIC DNA]</scope>
    <source>
        <strain evidence="4 5">DSM 104969</strain>
    </source>
</reference>
<feature type="chain" id="PRO_5032988006" description="BACON domain-containing protein" evidence="2">
    <location>
        <begin position="26"/>
        <end position="585"/>
    </location>
</feature>
<dbReference type="SUPFAM" id="SSF51126">
    <property type="entry name" value="Pectin lyase-like"/>
    <property type="match status" value="1"/>
</dbReference>
<protein>
    <recommendedName>
        <fullName evidence="3">BACON domain-containing protein</fullName>
    </recommendedName>
</protein>
<sequence length="585" mass="61547">MNKILKHTGLLLFLSIFLALMNACSENLDIASFDPETPEYSLEGGDVSVPKEGGDFTVNVKSNLPWRAKTSTDWITMKSESGMGDGTFTFTAGRNRTVDERIGEIIVWVTDDEQKSIKIIQAPSEVSDLVNHYYVKTTGTDANDGLSWATPTTLSNAIDMMAPGDYIHIAAGTYIPTNKVSGGSQDADITFEIHSNVTIIGGYPANAAEGAVSDPENNETILSGDKKYYHTVTVTAPVESGNKVTIQNLSIKNGLAGASTAGTININGAVYRRSYAGGMMIGKSVVDVIGCKISENESQQHAAGIYVFAGANVSFVDSDITNNKGILEGSNGGGIFVESATVYMTNCNITGNTVWGVGGGIYTYSADTNTYLYLSNSTVAHNSTNAGPNTTRRGGGFYAREFSRVQIVNSTFYANESGRGGGISMYGAAGKTAVVDMISCTFFDNYAINSAAGVEVLANTTLKAYNTIISGNDAPTYPDIQSAANTATLSYMAVSNQLLDASGTVINGQVFDPVTMFGGFEDNGGRMKTIMLSATSPAATLGMTSAALETLASEYSPAIDPDIITKDQIGSSRSGKTAMGAVVPK</sequence>
<dbReference type="InterPro" id="IPR012334">
    <property type="entry name" value="Pectin_lyas_fold"/>
</dbReference>
<gene>
    <name evidence="4" type="ORF">GGR21_002955</name>
</gene>
<evidence type="ECO:0000313" key="5">
    <source>
        <dbReference type="Proteomes" id="UP000555103"/>
    </source>
</evidence>
<dbReference type="Proteomes" id="UP000555103">
    <property type="component" value="Unassembled WGS sequence"/>
</dbReference>
<dbReference type="CDD" id="cd14948">
    <property type="entry name" value="BACON"/>
    <property type="match status" value="1"/>
</dbReference>
<evidence type="ECO:0000259" key="3">
    <source>
        <dbReference type="Pfam" id="PF13004"/>
    </source>
</evidence>
<dbReference type="Gene3D" id="2.60.40.10">
    <property type="entry name" value="Immunoglobulins"/>
    <property type="match status" value="1"/>
</dbReference>
<dbReference type="Gene3D" id="2.160.20.10">
    <property type="entry name" value="Single-stranded right-handed beta-helix, Pectin lyase-like"/>
    <property type="match status" value="1"/>
</dbReference>
<feature type="domain" description="BACON" evidence="3">
    <location>
        <begin position="66"/>
        <end position="122"/>
    </location>
</feature>
<dbReference type="EMBL" id="JACIEP010000010">
    <property type="protein sequence ID" value="MBB4037041.1"/>
    <property type="molecule type" value="Genomic_DNA"/>
</dbReference>
<evidence type="ECO:0000256" key="1">
    <source>
        <dbReference type="SAM" id="MobiDB-lite"/>
    </source>
</evidence>
<accession>A0A840CPQ6</accession>
<proteinExistence type="predicted"/>
<dbReference type="InterPro" id="IPR013783">
    <property type="entry name" value="Ig-like_fold"/>
</dbReference>
<dbReference type="PANTHER" id="PTHR11319:SF35">
    <property type="entry name" value="OUTER MEMBRANE PROTEIN PMPC-RELATED"/>
    <property type="match status" value="1"/>
</dbReference>
<evidence type="ECO:0000256" key="2">
    <source>
        <dbReference type="SAM" id="SignalP"/>
    </source>
</evidence>
<dbReference type="AlphaFoldDB" id="A0A840CPQ6"/>
<comment type="caution">
    <text evidence="4">The sequence shown here is derived from an EMBL/GenBank/DDBJ whole genome shotgun (WGS) entry which is preliminary data.</text>
</comment>